<dbReference type="KEGG" id="ssai:N0B31_18990"/>
<dbReference type="InterPro" id="IPR055806">
    <property type="entry name" value="DUF7382"/>
</dbReference>
<keyword evidence="4" id="KW-1185">Reference proteome</keyword>
<proteinExistence type="predicted"/>
<dbReference type="GO" id="GO:0004180">
    <property type="term" value="F:carboxypeptidase activity"/>
    <property type="evidence" value="ECO:0007669"/>
    <property type="project" value="UniProtKB-KW"/>
</dbReference>
<keyword evidence="1" id="KW-1133">Transmembrane helix</keyword>
<feature type="domain" description="DUF7382" evidence="2">
    <location>
        <begin position="45"/>
        <end position="108"/>
    </location>
</feature>
<keyword evidence="3" id="KW-0645">Protease</keyword>
<dbReference type="Proteomes" id="UP001057580">
    <property type="component" value="Chromosome"/>
</dbReference>
<dbReference type="AlphaFoldDB" id="A0A9E7R3W3"/>
<dbReference type="RefSeq" id="WP_260593184.1">
    <property type="nucleotide sequence ID" value="NZ_CP104003.1"/>
</dbReference>
<keyword evidence="1" id="KW-0472">Membrane</keyword>
<protein>
    <submittedName>
        <fullName evidence="3">Carboxypeptidase regulatory-like domain-containing protein</fullName>
    </submittedName>
</protein>
<organism evidence="3 4">
    <name type="scientific">Salinirubellus salinus</name>
    <dbReference type="NCBI Taxonomy" id="1364945"/>
    <lineage>
        <taxon>Archaea</taxon>
        <taxon>Methanobacteriati</taxon>
        <taxon>Methanobacteriota</taxon>
        <taxon>Stenosarchaea group</taxon>
        <taxon>Halobacteria</taxon>
        <taxon>Halobacteriales</taxon>
        <taxon>Natronomonadaceae</taxon>
        <taxon>Salinirubellus</taxon>
    </lineage>
</organism>
<evidence type="ECO:0000256" key="1">
    <source>
        <dbReference type="SAM" id="Phobius"/>
    </source>
</evidence>
<feature type="transmembrane region" description="Helical" evidence="1">
    <location>
        <begin position="21"/>
        <end position="45"/>
    </location>
</feature>
<sequence length="149" mass="15175">MFRTDGLAGDERAIEGLPIRLVVALVVGVAGLSVMLNMLSGLSGLGVTELDVRPTPEVTSPGAQAVTVRVVGSDGRAVSNATVVARGDTARIDGVATARTNGSGGATLELAPSLPPNRATGTLRFEVKPPAGGSYADRRENTAVLVVRE</sequence>
<gene>
    <name evidence="3" type="ORF">N0B31_18990</name>
</gene>
<evidence type="ECO:0000259" key="2">
    <source>
        <dbReference type="Pfam" id="PF24107"/>
    </source>
</evidence>
<evidence type="ECO:0000313" key="4">
    <source>
        <dbReference type="Proteomes" id="UP001057580"/>
    </source>
</evidence>
<keyword evidence="3" id="KW-0378">Hydrolase</keyword>
<dbReference type="GeneID" id="74944554"/>
<dbReference type="EMBL" id="CP104003">
    <property type="protein sequence ID" value="UWM54190.1"/>
    <property type="molecule type" value="Genomic_DNA"/>
</dbReference>
<keyword evidence="1" id="KW-0812">Transmembrane</keyword>
<keyword evidence="3" id="KW-0121">Carboxypeptidase</keyword>
<name>A0A9E7R3W3_9EURY</name>
<evidence type="ECO:0000313" key="3">
    <source>
        <dbReference type="EMBL" id="UWM54190.1"/>
    </source>
</evidence>
<dbReference type="Pfam" id="PF24107">
    <property type="entry name" value="DUF7382"/>
    <property type="match status" value="1"/>
</dbReference>
<reference evidence="3" key="1">
    <citation type="submission" date="2022-09" db="EMBL/GenBank/DDBJ databases">
        <title>Diverse halophilic archaea isolated from saline environments.</title>
        <authorList>
            <person name="Cui H.-L."/>
        </authorList>
    </citation>
    <scope>NUCLEOTIDE SEQUENCE</scope>
    <source>
        <strain evidence="3">ZS-35-S2</strain>
    </source>
</reference>
<accession>A0A9E7R3W3</accession>